<dbReference type="AlphaFoldDB" id="A0A8H9K6D5"/>
<reference evidence="1" key="2">
    <citation type="submission" date="2019-01" db="EMBL/GenBank/DDBJ databases">
        <authorList>
            <consortium name="NCBI Pathogen Detection Project"/>
        </authorList>
    </citation>
    <scope>NUCLEOTIDE SEQUENCE</scope>
    <source>
        <strain evidence="1">BCW_3452</strain>
    </source>
</reference>
<evidence type="ECO:0000313" key="2">
    <source>
        <dbReference type="Proteomes" id="UP000863257"/>
    </source>
</evidence>
<dbReference type="EMBL" id="DACRBY010000001">
    <property type="protein sequence ID" value="HAS8538278.1"/>
    <property type="molecule type" value="Genomic_DNA"/>
</dbReference>
<name>A0A8H9K6D5_VIBVL</name>
<comment type="caution">
    <text evidence="1">The sequence shown here is derived from an EMBL/GenBank/DDBJ whole genome shotgun (WGS) entry which is preliminary data.</text>
</comment>
<gene>
    <name evidence="1" type="ORF">I7730_00500</name>
</gene>
<accession>A0A8H9K6D5</accession>
<reference evidence="1" key="1">
    <citation type="journal article" date="2018" name="Genome Biol.">
        <title>SKESA: strategic k-mer extension for scrupulous assemblies.</title>
        <authorList>
            <person name="Souvorov A."/>
            <person name="Agarwala R."/>
            <person name="Lipman D.J."/>
        </authorList>
    </citation>
    <scope>NUCLEOTIDE SEQUENCE</scope>
    <source>
        <strain evidence="1">BCW_3452</strain>
    </source>
</reference>
<dbReference type="Proteomes" id="UP000863257">
    <property type="component" value="Unassembled WGS sequence"/>
</dbReference>
<sequence length="225" mass="25711">MTTVENKFSNFKQIQSTQGNLLNFQVESSLTGTINFVAINSSFHIVSKHGAHIFRMNSTPSLTKNCHSELIEEMYKFVQAGDSLSFSREMVNSVIDDAHKHWVATSSAKTFQKLPYNVCSQYSIDEFREKVRSLTIDAANKVLDTHPNPYGFERIMEESHVELYGIKISIFKQDGNIFDEPLYEELGSCHKYDPVFQHHIEALHWVVKSLGETRTSGLELLLCRT</sequence>
<proteinExistence type="predicted"/>
<evidence type="ECO:0000313" key="1">
    <source>
        <dbReference type="EMBL" id="HAS8538278.1"/>
    </source>
</evidence>
<protein>
    <submittedName>
        <fullName evidence="1">Uncharacterized protein</fullName>
    </submittedName>
</protein>
<organism evidence="1 2">
    <name type="scientific">Vibrio vulnificus</name>
    <dbReference type="NCBI Taxonomy" id="672"/>
    <lineage>
        <taxon>Bacteria</taxon>
        <taxon>Pseudomonadati</taxon>
        <taxon>Pseudomonadota</taxon>
        <taxon>Gammaproteobacteria</taxon>
        <taxon>Vibrionales</taxon>
        <taxon>Vibrionaceae</taxon>
        <taxon>Vibrio</taxon>
    </lineage>
</organism>